<reference evidence="2" key="1">
    <citation type="submission" date="2023-06" db="EMBL/GenBank/DDBJ databases">
        <authorList>
            <consortium name="Lawrence Berkeley National Laboratory"/>
            <person name="Ahrendt S."/>
            <person name="Sahu N."/>
            <person name="Indic B."/>
            <person name="Wong-Bajracharya J."/>
            <person name="Merenyi Z."/>
            <person name="Ke H.-M."/>
            <person name="Monk M."/>
            <person name="Kocsube S."/>
            <person name="Drula E."/>
            <person name="Lipzen A."/>
            <person name="Balint B."/>
            <person name="Henrissat B."/>
            <person name="Andreopoulos B."/>
            <person name="Martin F.M."/>
            <person name="Harder C.B."/>
            <person name="Rigling D."/>
            <person name="Ford K.L."/>
            <person name="Foster G.D."/>
            <person name="Pangilinan J."/>
            <person name="Papanicolaou A."/>
            <person name="Barry K."/>
            <person name="LaButti K."/>
            <person name="Viragh M."/>
            <person name="Koriabine M."/>
            <person name="Yan M."/>
            <person name="Riley R."/>
            <person name="Champramary S."/>
            <person name="Plett K.L."/>
            <person name="Tsai I.J."/>
            <person name="Slot J."/>
            <person name="Sipos G."/>
            <person name="Plett J."/>
            <person name="Nagy L.G."/>
            <person name="Grigoriev I.V."/>
        </authorList>
    </citation>
    <scope>NUCLEOTIDE SEQUENCE</scope>
    <source>
        <strain evidence="2">HWK02</strain>
    </source>
</reference>
<keyword evidence="3" id="KW-1185">Reference proteome</keyword>
<feature type="compositionally biased region" description="Polar residues" evidence="1">
    <location>
        <begin position="1"/>
        <end position="14"/>
    </location>
</feature>
<feature type="compositionally biased region" description="Basic and acidic residues" evidence="1">
    <location>
        <begin position="25"/>
        <end position="41"/>
    </location>
</feature>
<gene>
    <name evidence="2" type="ORF">EDD18DRAFT_1111154</name>
</gene>
<evidence type="ECO:0000313" key="2">
    <source>
        <dbReference type="EMBL" id="KAK0486615.1"/>
    </source>
</evidence>
<dbReference type="EMBL" id="JAUEPU010000047">
    <property type="protein sequence ID" value="KAK0486615.1"/>
    <property type="molecule type" value="Genomic_DNA"/>
</dbReference>
<dbReference type="AlphaFoldDB" id="A0AA39UNZ8"/>
<protein>
    <submittedName>
        <fullName evidence="2">Uncharacterized protein</fullName>
    </submittedName>
</protein>
<evidence type="ECO:0000256" key="1">
    <source>
        <dbReference type="SAM" id="MobiDB-lite"/>
    </source>
</evidence>
<feature type="compositionally biased region" description="Basic and acidic residues" evidence="1">
    <location>
        <begin position="224"/>
        <end position="234"/>
    </location>
</feature>
<feature type="region of interest" description="Disordered" evidence="1">
    <location>
        <begin position="100"/>
        <end position="171"/>
    </location>
</feature>
<name>A0AA39UNZ8_9AGAR</name>
<sequence>MPPSTDTHPTNTAEIRSDAAPPPTLRDKTHSDSLTSTRDKPLPSLPSIRNANTLEESLRHQRGTLHSSFQRPMLTVETKGNLVRGGKFMRPHHTYAEPRNLSRNWQSFPPPYTAVDPNAPGPSSRAVRWVDRPIDNPHKRRGNVSLGISSPVRASSNTNAVAPTHGQAPRGRAMLVTKPGRPIKGTVHWPHPLDTPFIYEERRTNFHHLDSNLGAISNGNKQIKSRDTHPHSQDDDPSSQRDFGGYQNWYIRTGEIRLRIQYSDLLPDWGPSPSSFEISTTRRKRSGDASLRYGTMRGYEVEVQEMMKEIGELRDKR</sequence>
<dbReference type="Proteomes" id="UP001175228">
    <property type="component" value="Unassembled WGS sequence"/>
</dbReference>
<proteinExistence type="predicted"/>
<organism evidence="2 3">
    <name type="scientific">Armillaria luteobubalina</name>
    <dbReference type="NCBI Taxonomy" id="153913"/>
    <lineage>
        <taxon>Eukaryota</taxon>
        <taxon>Fungi</taxon>
        <taxon>Dikarya</taxon>
        <taxon>Basidiomycota</taxon>
        <taxon>Agaricomycotina</taxon>
        <taxon>Agaricomycetes</taxon>
        <taxon>Agaricomycetidae</taxon>
        <taxon>Agaricales</taxon>
        <taxon>Marasmiineae</taxon>
        <taxon>Physalacriaceae</taxon>
        <taxon>Armillaria</taxon>
    </lineage>
</organism>
<evidence type="ECO:0000313" key="3">
    <source>
        <dbReference type="Proteomes" id="UP001175228"/>
    </source>
</evidence>
<comment type="caution">
    <text evidence="2">The sequence shown here is derived from an EMBL/GenBank/DDBJ whole genome shotgun (WGS) entry which is preliminary data.</text>
</comment>
<feature type="region of interest" description="Disordered" evidence="1">
    <location>
        <begin position="210"/>
        <end position="245"/>
    </location>
</feature>
<feature type="compositionally biased region" description="Polar residues" evidence="1">
    <location>
        <begin position="146"/>
        <end position="161"/>
    </location>
</feature>
<feature type="compositionally biased region" description="Basic and acidic residues" evidence="1">
    <location>
        <begin position="128"/>
        <end position="137"/>
    </location>
</feature>
<accession>A0AA39UNZ8</accession>
<feature type="region of interest" description="Disordered" evidence="1">
    <location>
        <begin position="1"/>
        <end position="48"/>
    </location>
</feature>